<evidence type="ECO:0000313" key="1">
    <source>
        <dbReference type="EMBL" id="QWF72329.1"/>
    </source>
</evidence>
<dbReference type="InterPro" id="IPR019294">
    <property type="entry name" value="Translation_reg_Com"/>
</dbReference>
<evidence type="ECO:0000313" key="2">
    <source>
        <dbReference type="Proteomes" id="UP000676649"/>
    </source>
</evidence>
<keyword evidence="1" id="KW-0238">DNA-binding</keyword>
<dbReference type="GO" id="GO:0003677">
    <property type="term" value="F:DNA binding"/>
    <property type="evidence" value="ECO:0007669"/>
    <property type="project" value="UniProtKB-KW"/>
</dbReference>
<reference evidence="1" key="1">
    <citation type="submission" date="2021-04" db="EMBL/GenBank/DDBJ databases">
        <title>Draft genome sequence data of methanotrophic Methylovulum sp. strain S1L and Methylomonas sp. strain S2AM isolated from boreal lake water columns.</title>
        <authorList>
            <person name="Rissanen A.J."/>
            <person name="Mangayil R."/>
            <person name="Svenning M.M."/>
            <person name="Khanongnuch R."/>
        </authorList>
    </citation>
    <scope>NUCLEOTIDE SEQUENCE</scope>
    <source>
        <strain evidence="1">S2AM</strain>
    </source>
</reference>
<dbReference type="KEGG" id="mpad:KEF85_07750"/>
<dbReference type="Proteomes" id="UP000676649">
    <property type="component" value="Chromosome"/>
</dbReference>
<dbReference type="RefSeq" id="WP_215584700.1">
    <property type="nucleotide sequence ID" value="NZ_CP073754.1"/>
</dbReference>
<dbReference type="AlphaFoldDB" id="A0A975MRA9"/>
<organism evidence="1 2">
    <name type="scientific">Methylomonas paludis</name>
    <dbReference type="NCBI Taxonomy" id="1173101"/>
    <lineage>
        <taxon>Bacteria</taxon>
        <taxon>Pseudomonadati</taxon>
        <taxon>Pseudomonadota</taxon>
        <taxon>Gammaproteobacteria</taxon>
        <taxon>Methylococcales</taxon>
        <taxon>Methylococcaceae</taxon>
        <taxon>Methylomonas</taxon>
    </lineage>
</organism>
<dbReference type="Pfam" id="PF10122">
    <property type="entry name" value="Zn_ribbon_Com"/>
    <property type="match status" value="1"/>
</dbReference>
<name>A0A975MRA9_9GAMM</name>
<sequence length="68" mass="7456">MEIVRCGSCNRKLAEGEFTCLSIKCSRCGTMNILKAFEPLIRKPGASDHEVNYVKANHSLAGRQTSPS</sequence>
<keyword evidence="2" id="KW-1185">Reference proteome</keyword>
<accession>A0A975MRA9</accession>
<gene>
    <name evidence="1" type="ORF">KEF85_07750</name>
</gene>
<protein>
    <submittedName>
        <fullName evidence="1">Com family DNA-binding transcriptional regulator</fullName>
    </submittedName>
</protein>
<dbReference type="EMBL" id="CP073754">
    <property type="protein sequence ID" value="QWF72329.1"/>
    <property type="molecule type" value="Genomic_DNA"/>
</dbReference>
<proteinExistence type="predicted"/>